<dbReference type="SUPFAM" id="SSF82866">
    <property type="entry name" value="Multidrug efflux transporter AcrB transmembrane domain"/>
    <property type="match status" value="2"/>
</dbReference>
<dbReference type="Gene3D" id="3.30.70.1430">
    <property type="entry name" value="Multidrug efflux transporter AcrB pore domain"/>
    <property type="match status" value="2"/>
</dbReference>
<evidence type="ECO:0000256" key="2">
    <source>
        <dbReference type="ARBA" id="ARBA00022448"/>
    </source>
</evidence>
<evidence type="ECO:0000256" key="8">
    <source>
        <dbReference type="SAM" id="Phobius"/>
    </source>
</evidence>
<proteinExistence type="predicted"/>
<sequence length="1060" mass="114119">MSPSRLFILRPVATTLSMVAILIAGLIAYRLLPVAALPEVDYPTIQVVTLYPGASPDVMTSLVTSPLERQFGQMPGLNQMSSTSSGGASVITLQFTLDISLDVAEQEVQAAINAASNLLPTDLPLPPTYNKVNPADAPVLTLGITSPTMPLPQVRDLIDTRMAQKLSQIPGVGLVSIAGGQRPAVRVQVNPQALAANGLSMSDLRTAIVAANVNQPKGNLDGPRRSTTINANDQLKAPTDYNDLIIAYRNNAPVRLSDVAKAVQGAEDVRQAAWAGDKPAVLLNVQRQPGANVIDVVDRINALLPQLRASLPATLDVTVVADRTQTIRDSIADVRFELLLSVALVVMVTFVFLRSVTATLIPSVVVPLSLIGTFGIMYLAGFSINNLTLMALTIATGFVVDDAIVMIENIARHLEEGETPLQAALKGAGQIGFTLISLTFSLIAVLIPLLFMTEVVGRLFREFAITLAVSILISLLVSLTLTPMMCARLLRQEGKRVRRDAAGRPLPGAEAETVVPEPGQRVAHHGRFHEWTGSLIDRTIAGYDRMLRVVLDHQPLTLLVALATFALTALLYTVVPKGFFPSQDTGLIQAITQASQTISFPAMAERQQEAARIILADPDVQTVSSFIGVDGSNATLSAGRIQIALKPRGERNGSMTEVLARLRQALAGMQGMTVYMQPVQDLTIEDRISRTQYQLTLSNPDLKLLSAWTPRVVDRLRQLPQLADVTDDLQDEGLETYIDIDRDAASRLGITAAVIDEALYNAFGQRLISTIFTQSAQYRVVLEVQPQFSRGPDSLSQIYVPTSSGSQVPLSSIARISESSTVLAINRLDQFPMVTVSFNLAPGASLSDAVTAIHAAEQDMGVPAGIETRFQGAAQAFQNSLTSTLWLILAAVVTMYIVLGVLYESFIHPVTILSTLPSAGVGALLALLITRTELDMIGIIGIILLIGIVKKNAIMMIDFALEAERKRGLPPREAIHEAALLRFRPILMTTLAALFGAVPLMLSTGTGSELRQPLGLVMVGGLLVSQVLTLFTTPVIYLMFDRLSHRWAGRRRGGRAEAPR</sequence>
<evidence type="ECO:0000256" key="1">
    <source>
        <dbReference type="ARBA" id="ARBA00004429"/>
    </source>
</evidence>
<gene>
    <name evidence="9" type="ORF">CAL28_25630</name>
</gene>
<dbReference type="Proteomes" id="UP000215767">
    <property type="component" value="Unassembled WGS sequence"/>
</dbReference>
<evidence type="ECO:0000256" key="5">
    <source>
        <dbReference type="ARBA" id="ARBA00022692"/>
    </source>
</evidence>
<dbReference type="RefSeq" id="WP_094843914.1">
    <property type="nucleotide sequence ID" value="NZ_NEVS01000004.1"/>
</dbReference>
<evidence type="ECO:0000313" key="10">
    <source>
        <dbReference type="Proteomes" id="UP000215767"/>
    </source>
</evidence>
<dbReference type="Gene3D" id="1.20.1640.10">
    <property type="entry name" value="Multidrug efflux transporter AcrB transmembrane domain"/>
    <property type="match status" value="2"/>
</dbReference>
<organism evidence="9 10">
    <name type="scientific">Bordetella genomosp. 11</name>
    <dbReference type="NCBI Taxonomy" id="1416808"/>
    <lineage>
        <taxon>Bacteria</taxon>
        <taxon>Pseudomonadati</taxon>
        <taxon>Pseudomonadota</taxon>
        <taxon>Betaproteobacteria</taxon>
        <taxon>Burkholderiales</taxon>
        <taxon>Alcaligenaceae</taxon>
        <taxon>Bordetella</taxon>
    </lineage>
</organism>
<dbReference type="Gene3D" id="3.30.70.1440">
    <property type="entry name" value="Multidrug efflux transporter AcrB pore domain"/>
    <property type="match status" value="1"/>
</dbReference>
<evidence type="ECO:0000256" key="4">
    <source>
        <dbReference type="ARBA" id="ARBA00022519"/>
    </source>
</evidence>
<evidence type="ECO:0000256" key="3">
    <source>
        <dbReference type="ARBA" id="ARBA00022475"/>
    </source>
</evidence>
<dbReference type="AlphaFoldDB" id="A0A261ULN1"/>
<feature type="transmembrane region" description="Helical" evidence="8">
    <location>
        <begin position="936"/>
        <end position="961"/>
    </location>
</feature>
<dbReference type="PANTHER" id="PTHR32063">
    <property type="match status" value="1"/>
</dbReference>
<keyword evidence="6 8" id="KW-1133">Transmembrane helix</keyword>
<dbReference type="SUPFAM" id="SSF82714">
    <property type="entry name" value="Multidrug efflux transporter AcrB TolC docking domain, DN and DC subdomains"/>
    <property type="match status" value="2"/>
</dbReference>
<dbReference type="EMBL" id="NEVS01000004">
    <property type="protein sequence ID" value="OZI62541.1"/>
    <property type="molecule type" value="Genomic_DNA"/>
</dbReference>
<dbReference type="InterPro" id="IPR001036">
    <property type="entry name" value="Acrflvin-R"/>
</dbReference>
<feature type="transmembrane region" description="Helical" evidence="8">
    <location>
        <begin position="334"/>
        <end position="353"/>
    </location>
</feature>
<name>A0A261ULN1_9BORD</name>
<keyword evidence="4" id="KW-0997">Cell inner membrane</keyword>
<keyword evidence="3" id="KW-1003">Cell membrane</keyword>
<dbReference type="Gene3D" id="3.30.2090.10">
    <property type="entry name" value="Multidrug efflux transporter AcrB TolC docking domain, DN and DC subdomains"/>
    <property type="match status" value="2"/>
</dbReference>
<reference evidence="10" key="1">
    <citation type="submission" date="2017-05" db="EMBL/GenBank/DDBJ databases">
        <title>Complete and WGS of Bordetella genogroups.</title>
        <authorList>
            <person name="Spilker T."/>
            <person name="Lipuma J."/>
        </authorList>
    </citation>
    <scope>NUCLEOTIDE SEQUENCE [LARGE SCALE GENOMIC DNA]</scope>
    <source>
        <strain evidence="10">AU8856</strain>
    </source>
</reference>
<keyword evidence="7 8" id="KW-0472">Membrane</keyword>
<feature type="transmembrane region" description="Helical" evidence="8">
    <location>
        <begin position="981"/>
        <end position="1002"/>
    </location>
</feature>
<keyword evidence="10" id="KW-1185">Reference proteome</keyword>
<feature type="transmembrane region" description="Helical" evidence="8">
    <location>
        <begin position="12"/>
        <end position="32"/>
    </location>
</feature>
<feature type="transmembrane region" description="Helical" evidence="8">
    <location>
        <begin position="360"/>
        <end position="381"/>
    </location>
</feature>
<feature type="transmembrane region" description="Helical" evidence="8">
    <location>
        <begin position="463"/>
        <end position="490"/>
    </location>
</feature>
<comment type="caution">
    <text evidence="9">The sequence shown here is derived from an EMBL/GenBank/DDBJ whole genome shotgun (WGS) entry which is preliminary data.</text>
</comment>
<dbReference type="SUPFAM" id="SSF82693">
    <property type="entry name" value="Multidrug efflux transporter AcrB pore domain, PN1, PN2, PC1 and PC2 subdomains"/>
    <property type="match status" value="3"/>
</dbReference>
<evidence type="ECO:0000256" key="7">
    <source>
        <dbReference type="ARBA" id="ARBA00023136"/>
    </source>
</evidence>
<dbReference type="GO" id="GO:0005886">
    <property type="term" value="C:plasma membrane"/>
    <property type="evidence" value="ECO:0007669"/>
    <property type="project" value="UniProtKB-SubCell"/>
</dbReference>
<evidence type="ECO:0000256" key="6">
    <source>
        <dbReference type="ARBA" id="ARBA00022989"/>
    </source>
</evidence>
<keyword evidence="2" id="KW-0813">Transport</keyword>
<dbReference type="OrthoDB" id="9042683at2"/>
<dbReference type="GO" id="GO:0042910">
    <property type="term" value="F:xenobiotic transmembrane transporter activity"/>
    <property type="evidence" value="ECO:0007669"/>
    <property type="project" value="TreeGrafter"/>
</dbReference>
<dbReference type="Gene3D" id="3.30.70.1320">
    <property type="entry name" value="Multidrug efflux transporter AcrB pore domain like"/>
    <property type="match status" value="1"/>
</dbReference>
<feature type="transmembrane region" description="Helical" evidence="8">
    <location>
        <begin position="1014"/>
        <end position="1040"/>
    </location>
</feature>
<feature type="transmembrane region" description="Helical" evidence="8">
    <location>
        <begin position="428"/>
        <end position="451"/>
    </location>
</feature>
<dbReference type="InterPro" id="IPR027463">
    <property type="entry name" value="AcrB_DN_DC_subdom"/>
</dbReference>
<dbReference type="PRINTS" id="PR00702">
    <property type="entry name" value="ACRIFLAVINRP"/>
</dbReference>
<dbReference type="FunFam" id="3.30.70.1430:FF:000001">
    <property type="entry name" value="Efflux pump membrane transporter"/>
    <property type="match status" value="1"/>
</dbReference>
<keyword evidence="5 8" id="KW-0812">Transmembrane</keyword>
<dbReference type="Pfam" id="PF00873">
    <property type="entry name" value="ACR_tran"/>
    <property type="match status" value="1"/>
</dbReference>
<accession>A0A261ULN1</accession>
<feature type="transmembrane region" description="Helical" evidence="8">
    <location>
        <begin position="556"/>
        <end position="575"/>
    </location>
</feature>
<feature type="transmembrane region" description="Helical" evidence="8">
    <location>
        <begin position="885"/>
        <end position="903"/>
    </location>
</feature>
<dbReference type="FunFam" id="1.20.1640.10:FF:000001">
    <property type="entry name" value="Efflux pump membrane transporter"/>
    <property type="match status" value="1"/>
</dbReference>
<protein>
    <submittedName>
        <fullName evidence="9">Multidrug transporter subunit MdtC</fullName>
    </submittedName>
</protein>
<comment type="subcellular location">
    <subcellularLocation>
        <location evidence="1">Cell inner membrane</location>
        <topology evidence="1">Multi-pass membrane protein</topology>
    </subcellularLocation>
</comment>
<dbReference type="PANTHER" id="PTHR32063:SF21">
    <property type="entry name" value="MULTIDRUG RESISTANCE PROTEIN MDTB"/>
    <property type="match status" value="1"/>
</dbReference>
<evidence type="ECO:0000313" key="9">
    <source>
        <dbReference type="EMBL" id="OZI62541.1"/>
    </source>
</evidence>